<keyword evidence="7" id="KW-1185">Reference proteome</keyword>
<dbReference type="EMBL" id="CAXITT010000287">
    <property type="protein sequence ID" value="CAL1538154.1"/>
    <property type="molecule type" value="Genomic_DNA"/>
</dbReference>
<evidence type="ECO:0000256" key="2">
    <source>
        <dbReference type="ARBA" id="ARBA00022692"/>
    </source>
</evidence>
<comment type="caution">
    <text evidence="6">The sequence shown here is derived from an EMBL/GenBank/DDBJ whole genome shotgun (WGS) entry which is preliminary data.</text>
</comment>
<reference evidence="6 7" key="1">
    <citation type="submission" date="2024-04" db="EMBL/GenBank/DDBJ databases">
        <authorList>
            <consortium name="Genoscope - CEA"/>
            <person name="William W."/>
        </authorList>
    </citation>
    <scope>NUCLEOTIDE SEQUENCE [LARGE SCALE GENOMIC DNA]</scope>
</reference>
<feature type="transmembrane region" description="Helical" evidence="5">
    <location>
        <begin position="12"/>
        <end position="34"/>
    </location>
</feature>
<keyword evidence="2 5" id="KW-0812">Transmembrane</keyword>
<evidence type="ECO:0000313" key="6">
    <source>
        <dbReference type="EMBL" id="CAL1538154.1"/>
    </source>
</evidence>
<evidence type="ECO:0000313" key="7">
    <source>
        <dbReference type="Proteomes" id="UP001497497"/>
    </source>
</evidence>
<organism evidence="6 7">
    <name type="scientific">Lymnaea stagnalis</name>
    <name type="common">Great pond snail</name>
    <name type="synonym">Helix stagnalis</name>
    <dbReference type="NCBI Taxonomy" id="6523"/>
    <lineage>
        <taxon>Eukaryota</taxon>
        <taxon>Metazoa</taxon>
        <taxon>Spiralia</taxon>
        <taxon>Lophotrochozoa</taxon>
        <taxon>Mollusca</taxon>
        <taxon>Gastropoda</taxon>
        <taxon>Heterobranchia</taxon>
        <taxon>Euthyneura</taxon>
        <taxon>Panpulmonata</taxon>
        <taxon>Hygrophila</taxon>
        <taxon>Lymnaeoidea</taxon>
        <taxon>Lymnaeidae</taxon>
        <taxon>Lymnaea</taxon>
    </lineage>
</organism>
<dbReference type="GO" id="GO:0005886">
    <property type="term" value="C:plasma membrane"/>
    <property type="evidence" value="ECO:0007669"/>
    <property type="project" value="TreeGrafter"/>
</dbReference>
<evidence type="ECO:0000256" key="1">
    <source>
        <dbReference type="ARBA" id="ARBA00004141"/>
    </source>
</evidence>
<dbReference type="Proteomes" id="UP001497497">
    <property type="component" value="Unassembled WGS sequence"/>
</dbReference>
<evidence type="ECO:0000256" key="5">
    <source>
        <dbReference type="SAM" id="Phobius"/>
    </source>
</evidence>
<comment type="subcellular location">
    <subcellularLocation>
        <location evidence="1">Membrane</location>
        <topology evidence="1">Multi-pass membrane protein</topology>
    </subcellularLocation>
</comment>
<name>A0AAV2HX22_LYMST</name>
<accession>A0AAV2HX22</accession>
<feature type="transmembrane region" description="Helical" evidence="5">
    <location>
        <begin position="149"/>
        <end position="170"/>
    </location>
</feature>
<proteinExistence type="predicted"/>
<keyword evidence="3 5" id="KW-1133">Transmembrane helix</keyword>
<gene>
    <name evidence="6" type="ORF">GSLYS_00011975001</name>
</gene>
<dbReference type="InterPro" id="IPR050579">
    <property type="entry name" value="PMP-22/EMP/MP20-like"/>
</dbReference>
<evidence type="ECO:0000256" key="3">
    <source>
        <dbReference type="ARBA" id="ARBA00022989"/>
    </source>
</evidence>
<sequence>MAFRDTTMLWKIAFCIQLIGFILALIGFGINYLATASWGQKSANGGLWKYCYNGDCLDTSDLLTYNKYSVVWLDTSKGMMSISLAAEFATIGLTTLAFLSTPTKLIGLCTAAVSGISVVFGVIGVAVGAGESKRVLNDIGKTQMFDVGASFYLFMVAQGVFLLAAACHGIDSRSRSRQEPNPSVT</sequence>
<protein>
    <submittedName>
        <fullName evidence="6">Uncharacterized protein</fullName>
    </submittedName>
</protein>
<keyword evidence="4 5" id="KW-0472">Membrane</keyword>
<dbReference type="PANTHER" id="PTHR10671">
    <property type="entry name" value="EPITHELIAL MEMBRANE PROTEIN-RELATED"/>
    <property type="match status" value="1"/>
</dbReference>
<evidence type="ECO:0000256" key="4">
    <source>
        <dbReference type="ARBA" id="ARBA00023136"/>
    </source>
</evidence>
<dbReference type="AlphaFoldDB" id="A0AAV2HX22"/>
<dbReference type="Gene3D" id="1.20.140.150">
    <property type="match status" value="1"/>
</dbReference>
<dbReference type="PANTHER" id="PTHR10671:SF34">
    <property type="entry name" value="PROTEIN NKG7"/>
    <property type="match status" value="1"/>
</dbReference>
<feature type="transmembrane region" description="Helical" evidence="5">
    <location>
        <begin position="105"/>
        <end position="129"/>
    </location>
</feature>
<feature type="transmembrane region" description="Helical" evidence="5">
    <location>
        <begin position="78"/>
        <end position="98"/>
    </location>
</feature>